<feature type="domain" description="HTH marR-type" evidence="1">
    <location>
        <begin position="19"/>
        <end position="157"/>
    </location>
</feature>
<reference evidence="2" key="1">
    <citation type="submission" date="2020-05" db="EMBL/GenBank/DDBJ databases">
        <authorList>
            <person name="Chiriac C."/>
            <person name="Salcher M."/>
            <person name="Ghai R."/>
            <person name="Kavagutti S V."/>
        </authorList>
    </citation>
    <scope>NUCLEOTIDE SEQUENCE</scope>
</reference>
<dbReference type="PANTHER" id="PTHR33164:SF43">
    <property type="entry name" value="HTH-TYPE TRANSCRIPTIONAL REPRESSOR YETL"/>
    <property type="match status" value="1"/>
</dbReference>
<gene>
    <name evidence="2" type="ORF">UFOPK1826_00720</name>
</gene>
<dbReference type="SMART" id="SM00347">
    <property type="entry name" value="HTH_MARR"/>
    <property type="match status" value="1"/>
</dbReference>
<dbReference type="PRINTS" id="PR00598">
    <property type="entry name" value="HTHMARR"/>
</dbReference>
<dbReference type="InterPro" id="IPR000835">
    <property type="entry name" value="HTH_MarR-typ"/>
</dbReference>
<dbReference type="CDD" id="cd00090">
    <property type="entry name" value="HTH_ARSR"/>
    <property type="match status" value="1"/>
</dbReference>
<name>A0A6J6GNQ1_9ZZZZ</name>
<dbReference type="InterPro" id="IPR036390">
    <property type="entry name" value="WH_DNA-bd_sf"/>
</dbReference>
<dbReference type="PROSITE" id="PS50995">
    <property type="entry name" value="HTH_MARR_2"/>
    <property type="match status" value="1"/>
</dbReference>
<protein>
    <submittedName>
        <fullName evidence="2">Unannotated protein</fullName>
    </submittedName>
</protein>
<dbReference type="Gene3D" id="1.10.10.10">
    <property type="entry name" value="Winged helix-like DNA-binding domain superfamily/Winged helix DNA-binding domain"/>
    <property type="match status" value="1"/>
</dbReference>
<dbReference type="AlphaFoldDB" id="A0A6J6GNQ1"/>
<sequence>MANKVSKPNAVNKLFSDDEASFWIPLVEISADLVRVIDKQTKSKMQVHTNFAEAALLAYLAGVFESGMSMTELSNRLNLSASRVTRIIQDMEAKGLVTRNQSKLDKRSNIVQITKVGVARLNEDGPVHIDTVREIVFSKLNEVEMKTLAKLLVRIRQSLAEVDHNLT</sequence>
<organism evidence="2">
    <name type="scientific">freshwater metagenome</name>
    <dbReference type="NCBI Taxonomy" id="449393"/>
    <lineage>
        <taxon>unclassified sequences</taxon>
        <taxon>metagenomes</taxon>
        <taxon>ecological metagenomes</taxon>
    </lineage>
</organism>
<evidence type="ECO:0000313" key="2">
    <source>
        <dbReference type="EMBL" id="CAB4601830.1"/>
    </source>
</evidence>
<dbReference type="GO" id="GO:0006950">
    <property type="term" value="P:response to stress"/>
    <property type="evidence" value="ECO:0007669"/>
    <property type="project" value="TreeGrafter"/>
</dbReference>
<dbReference type="EMBL" id="CAEZUN010000075">
    <property type="protein sequence ID" value="CAB4601830.1"/>
    <property type="molecule type" value="Genomic_DNA"/>
</dbReference>
<dbReference type="InterPro" id="IPR039422">
    <property type="entry name" value="MarR/SlyA-like"/>
</dbReference>
<dbReference type="PANTHER" id="PTHR33164">
    <property type="entry name" value="TRANSCRIPTIONAL REGULATOR, MARR FAMILY"/>
    <property type="match status" value="1"/>
</dbReference>
<dbReference type="Pfam" id="PF12802">
    <property type="entry name" value="MarR_2"/>
    <property type="match status" value="1"/>
</dbReference>
<accession>A0A6J6GNQ1</accession>
<dbReference type="GO" id="GO:0003700">
    <property type="term" value="F:DNA-binding transcription factor activity"/>
    <property type="evidence" value="ECO:0007669"/>
    <property type="project" value="InterPro"/>
</dbReference>
<dbReference type="InterPro" id="IPR011991">
    <property type="entry name" value="ArsR-like_HTH"/>
</dbReference>
<dbReference type="InterPro" id="IPR036388">
    <property type="entry name" value="WH-like_DNA-bd_sf"/>
</dbReference>
<dbReference type="SUPFAM" id="SSF46785">
    <property type="entry name" value="Winged helix' DNA-binding domain"/>
    <property type="match status" value="1"/>
</dbReference>
<evidence type="ECO:0000259" key="1">
    <source>
        <dbReference type="PROSITE" id="PS50995"/>
    </source>
</evidence>
<proteinExistence type="predicted"/>